<reference evidence="1" key="2">
    <citation type="submission" date="2021-09" db="EMBL/GenBank/DDBJ databases">
        <authorList>
            <person name="Gilroy R."/>
        </authorList>
    </citation>
    <scope>NUCLEOTIDE SEQUENCE</scope>
    <source>
        <strain evidence="1">6966</strain>
    </source>
</reference>
<proteinExistence type="predicted"/>
<dbReference type="Proteomes" id="UP000742098">
    <property type="component" value="Unassembled WGS sequence"/>
</dbReference>
<evidence type="ECO:0000313" key="1">
    <source>
        <dbReference type="EMBL" id="HJF72465.1"/>
    </source>
</evidence>
<accession>A0A921H7W3</accession>
<name>A0A921H7W3_9BACT</name>
<gene>
    <name evidence="1" type="ORF">K8V05_17080</name>
</gene>
<reference evidence="1" key="1">
    <citation type="journal article" date="2021" name="PeerJ">
        <title>Extensive microbial diversity within the chicken gut microbiome revealed by metagenomics and culture.</title>
        <authorList>
            <person name="Gilroy R."/>
            <person name="Ravi A."/>
            <person name="Getino M."/>
            <person name="Pursley I."/>
            <person name="Horton D.L."/>
            <person name="Alikhan N.F."/>
            <person name="Baker D."/>
            <person name="Gharbi K."/>
            <person name="Hall N."/>
            <person name="Watson M."/>
            <person name="Adriaenssens E.M."/>
            <person name="Foster-Nyarko E."/>
            <person name="Jarju S."/>
            <person name="Secka A."/>
            <person name="Antonio M."/>
            <person name="Oren A."/>
            <person name="Chaudhuri R.R."/>
            <person name="La Ragione R."/>
            <person name="Hildebrand F."/>
            <person name="Pallen M.J."/>
        </authorList>
    </citation>
    <scope>NUCLEOTIDE SEQUENCE</scope>
    <source>
        <strain evidence="1">6966</strain>
    </source>
</reference>
<comment type="caution">
    <text evidence="1">The sequence shown here is derived from an EMBL/GenBank/DDBJ whole genome shotgun (WGS) entry which is preliminary data.</text>
</comment>
<sequence length="76" mass="8675">MEEKEKQERTVIHLEINEGHYYFGSLAAIFEVFDAKTLGITYGSLRNVGVTSEKPYRNKCCIIRKGILHTISKKNG</sequence>
<protein>
    <submittedName>
        <fullName evidence="1">Uncharacterized protein</fullName>
    </submittedName>
</protein>
<dbReference type="EMBL" id="DYVS01000326">
    <property type="protein sequence ID" value="HJF72465.1"/>
    <property type="molecule type" value="Genomic_DNA"/>
</dbReference>
<dbReference type="AlphaFoldDB" id="A0A921H7W3"/>
<evidence type="ECO:0000313" key="2">
    <source>
        <dbReference type="Proteomes" id="UP000742098"/>
    </source>
</evidence>
<organism evidence="1 2">
    <name type="scientific">Butyricimonas virosa</name>
    <dbReference type="NCBI Taxonomy" id="544645"/>
    <lineage>
        <taxon>Bacteria</taxon>
        <taxon>Pseudomonadati</taxon>
        <taxon>Bacteroidota</taxon>
        <taxon>Bacteroidia</taxon>
        <taxon>Bacteroidales</taxon>
        <taxon>Odoribacteraceae</taxon>
        <taxon>Butyricimonas</taxon>
    </lineage>
</organism>